<evidence type="ECO:0000313" key="2">
    <source>
        <dbReference type="EMBL" id="OWZ19146.1"/>
    </source>
</evidence>
<gene>
    <name evidence="2" type="ORF">PHMEG_0006667</name>
</gene>
<organism evidence="2 3">
    <name type="scientific">Phytophthora megakarya</name>
    <dbReference type="NCBI Taxonomy" id="4795"/>
    <lineage>
        <taxon>Eukaryota</taxon>
        <taxon>Sar</taxon>
        <taxon>Stramenopiles</taxon>
        <taxon>Oomycota</taxon>
        <taxon>Peronosporomycetes</taxon>
        <taxon>Peronosporales</taxon>
        <taxon>Peronosporaceae</taxon>
        <taxon>Phytophthora</taxon>
    </lineage>
</organism>
<dbReference type="Proteomes" id="UP000198211">
    <property type="component" value="Unassembled WGS sequence"/>
</dbReference>
<evidence type="ECO:0000313" key="3">
    <source>
        <dbReference type="Proteomes" id="UP000198211"/>
    </source>
</evidence>
<feature type="compositionally biased region" description="Acidic residues" evidence="1">
    <location>
        <begin position="1"/>
        <end position="10"/>
    </location>
</feature>
<dbReference type="OrthoDB" id="93247at2759"/>
<feature type="compositionally biased region" description="Polar residues" evidence="1">
    <location>
        <begin position="257"/>
        <end position="288"/>
    </location>
</feature>
<feature type="region of interest" description="Disordered" evidence="1">
    <location>
        <begin position="180"/>
        <end position="225"/>
    </location>
</feature>
<accession>A0A225WNC8</accession>
<reference evidence="3" key="1">
    <citation type="submission" date="2017-03" db="EMBL/GenBank/DDBJ databases">
        <title>Phytopthora megakarya and P. palmivora, two closely related causual agents of cacao black pod achieved similar genome size and gene model numbers by different mechanisms.</title>
        <authorList>
            <person name="Ali S."/>
            <person name="Shao J."/>
            <person name="Larry D.J."/>
            <person name="Kronmiller B."/>
            <person name="Shen D."/>
            <person name="Strem M.D."/>
            <person name="Melnick R.L."/>
            <person name="Guiltinan M.J."/>
            <person name="Tyler B.M."/>
            <person name="Meinhardt L.W."/>
            <person name="Bailey B.A."/>
        </authorList>
    </citation>
    <scope>NUCLEOTIDE SEQUENCE [LARGE SCALE GENOMIC DNA]</scope>
    <source>
        <strain evidence="3">zdho120</strain>
    </source>
</reference>
<evidence type="ECO:0000256" key="1">
    <source>
        <dbReference type="SAM" id="MobiDB-lite"/>
    </source>
</evidence>
<name>A0A225WNC8_9STRA</name>
<feature type="region of interest" description="Disordered" evidence="1">
    <location>
        <begin position="1"/>
        <end position="96"/>
    </location>
</feature>
<keyword evidence="3" id="KW-1185">Reference proteome</keyword>
<dbReference type="EMBL" id="NBNE01000483">
    <property type="protein sequence ID" value="OWZ19146.1"/>
    <property type="molecule type" value="Genomic_DNA"/>
</dbReference>
<feature type="region of interest" description="Disordered" evidence="1">
    <location>
        <begin position="254"/>
        <end position="288"/>
    </location>
</feature>
<comment type="caution">
    <text evidence="2">The sequence shown here is derived from an EMBL/GenBank/DDBJ whole genome shotgun (WGS) entry which is preliminary data.</text>
</comment>
<feature type="compositionally biased region" description="Basic and acidic residues" evidence="1">
    <location>
        <begin position="43"/>
        <end position="59"/>
    </location>
</feature>
<protein>
    <submittedName>
        <fullName evidence="2">Uncharacterized protein</fullName>
    </submittedName>
</protein>
<sequence>MVGIGDEQDQREDSGFFGRPRGGQDEDNTESEERHVGVQSQVERLEAETRNRDRGRTGTETEESGGVRPRPSQREEETTEQSRFPLAGMAAGRGAARGGEMVHDLWTHEGEEKEDDKTVETKEEKVAVKAEVPDTDVHSFKLITQGIERFSKEELPWKGAGDGTNYEKAVKKEPARTASGFIPRYSGSESRRPDRPGLGWSWSHSQEVGSFPGQQPVGGMTISKVMSGSSANNSDAYHSLYGVGGGKSMGAVGPPNKSLQQRASSGSTELFNSPRAGQTAGNMSGLQGNPLSNLPPIALSNAVPHVVKSLTQFFSDSATVEKVRLFWNAFEANTEGLPDQFRLLVFSQKLKGREAERWSGNSSIRDFKTLKLRFHNHFLSRTADELWEWLQTRNENEESLLRNYVQRYAPPH</sequence>
<proteinExistence type="predicted"/>
<dbReference type="AlphaFoldDB" id="A0A225WNC8"/>